<reference evidence="1" key="1">
    <citation type="submission" date="2020-08" db="EMBL/GenBank/DDBJ databases">
        <authorList>
            <person name="Liu C."/>
            <person name="Sun Q."/>
        </authorList>
    </citation>
    <scope>NUCLEOTIDE SEQUENCE</scope>
    <source>
        <strain evidence="1">BX16</strain>
    </source>
</reference>
<keyword evidence="2" id="KW-1185">Reference proteome</keyword>
<protein>
    <submittedName>
        <fullName evidence="1">DUF4914 family protein</fullName>
    </submittedName>
</protein>
<name>A0A923NHI7_9FIRM</name>
<gene>
    <name evidence="1" type="ORF">H8876_09330</name>
</gene>
<dbReference type="Proteomes" id="UP000644115">
    <property type="component" value="Unassembled WGS sequence"/>
</dbReference>
<sequence>MDKNMINRFVLPEDLKQALDSAEKIIFPKTKAQLVELCYGPNGAARFNVSYDISEKESYVEADVVRCKNGPSVNFTDAYMRRRDPDCMYIGDELPTDKPKFEDRWGYKFSQLRQETMNWISHQELVVMPFMMGSKLHGYESLVIAPANAAFFAFALANIQKFISIEDVEEGYTPRAIIYVAPPFRHTHFGGKQVVVHYRSEQLHEIFSYNLYPGPSAKKGVFSALIDIGEKEGWVTNHASAALLQTPYDSEVVFMHEGASGGGKSEMLEEVHRESDERVLLGEHTVTGERFEIRLGETCEIFPIADDMVMAHRDMQDDSHKLAITDAENGWFLRVDGDNYYGNIPMYERISIHPSEPVEFFNIDGVPGATCLIWEHIKEPNGKPCSNPRVILPREMIDNIYPDDEAALVDVRSFGVRMPPSTKENPNYGVMGLVQVVPPALAWLWRLVAPRGFKNPSIEDNAKSNVMTSEGVGSYWPFATGKKITQANMLLKQITEASETLYVLIPNQHIGVYRIGFAGEWIAREYLARRGGVVKKKQLVPARCPLFGYSLDEMKIDGQTIRRKFLRPELQSKLGEEGYDKGAEIITDFFKEELKQFLVPELDPLGREIIELCMNDAPLEAYLELTPIKRVTGR</sequence>
<dbReference type="RefSeq" id="WP_249287522.1">
    <property type="nucleotide sequence ID" value="NZ_JACRWC010000110.1"/>
</dbReference>
<evidence type="ECO:0000313" key="1">
    <source>
        <dbReference type="EMBL" id="MBC6000200.1"/>
    </source>
</evidence>
<dbReference type="EMBL" id="JACRWC010000110">
    <property type="protein sequence ID" value="MBC6000200.1"/>
    <property type="molecule type" value="Genomic_DNA"/>
</dbReference>
<comment type="caution">
    <text evidence="1">The sequence shown here is derived from an EMBL/GenBank/DDBJ whole genome shotgun (WGS) entry which is preliminary data.</text>
</comment>
<dbReference type="SUPFAM" id="SSF53795">
    <property type="entry name" value="PEP carboxykinase-like"/>
    <property type="match status" value="1"/>
</dbReference>
<accession>A0A923NHI7</accession>
<dbReference type="InterPro" id="IPR032583">
    <property type="entry name" value="DUF4914"/>
</dbReference>
<evidence type="ECO:0000313" key="2">
    <source>
        <dbReference type="Proteomes" id="UP000644115"/>
    </source>
</evidence>
<proteinExistence type="predicted"/>
<organism evidence="1 2">
    <name type="scientific">Lentihominibacter faecis</name>
    <dbReference type="NCBI Taxonomy" id="2764712"/>
    <lineage>
        <taxon>Bacteria</taxon>
        <taxon>Bacillati</taxon>
        <taxon>Bacillota</taxon>
        <taxon>Clostridia</taxon>
        <taxon>Peptostreptococcales</taxon>
        <taxon>Anaerovoracaceae</taxon>
        <taxon>Lentihominibacter</taxon>
    </lineage>
</organism>
<dbReference type="AlphaFoldDB" id="A0A923NHI7"/>
<dbReference type="Pfam" id="PF16260">
    <property type="entry name" value="DUF4914"/>
    <property type="match status" value="1"/>
</dbReference>